<organism evidence="1 2">
    <name type="scientific">Natronobacterium lacisalsi AJ5</name>
    <dbReference type="NCBI Taxonomy" id="358396"/>
    <lineage>
        <taxon>Archaea</taxon>
        <taxon>Methanobacteriati</taxon>
        <taxon>Methanobacteriota</taxon>
        <taxon>Stenosarchaea group</taxon>
        <taxon>Halobacteria</taxon>
        <taxon>Halobacteriales</taxon>
        <taxon>Natrialbaceae</taxon>
        <taxon>Natronobacterium</taxon>
    </lineage>
</organism>
<evidence type="ECO:0000313" key="2">
    <source>
        <dbReference type="Proteomes" id="UP000011555"/>
    </source>
</evidence>
<name>M0LGX2_NATLA</name>
<sequence>MSRVVDSDECERCEESILATRRLCPDRAREVRRARGGPL</sequence>
<comment type="caution">
    <text evidence="1">The sequence shown here is derived from an EMBL/GenBank/DDBJ whole genome shotgun (WGS) entry which is preliminary data.</text>
</comment>
<dbReference type="EMBL" id="AOLZ01000048">
    <property type="protein sequence ID" value="EMA31240.1"/>
    <property type="molecule type" value="Genomic_DNA"/>
</dbReference>
<dbReference type="Proteomes" id="UP000011555">
    <property type="component" value="Unassembled WGS sequence"/>
</dbReference>
<keyword evidence="2" id="KW-1185">Reference proteome</keyword>
<proteinExistence type="predicted"/>
<gene>
    <name evidence="1" type="ORF">C445_15074</name>
</gene>
<protein>
    <submittedName>
        <fullName evidence="1">Uncharacterized protein</fullName>
    </submittedName>
</protein>
<accession>M0LGX2</accession>
<dbReference type="AlphaFoldDB" id="M0LGX2"/>
<evidence type="ECO:0000313" key="1">
    <source>
        <dbReference type="EMBL" id="EMA31240.1"/>
    </source>
</evidence>
<dbReference type="InParanoid" id="M0LGX2"/>
<reference evidence="1 2" key="1">
    <citation type="journal article" date="2014" name="PLoS Genet.">
        <title>Phylogenetically driven sequencing of extremely halophilic archaea reveals strategies for static and dynamic osmo-response.</title>
        <authorList>
            <person name="Becker E.A."/>
            <person name="Seitzer P.M."/>
            <person name="Tritt A."/>
            <person name="Larsen D."/>
            <person name="Krusor M."/>
            <person name="Yao A.I."/>
            <person name="Wu D."/>
            <person name="Madern D."/>
            <person name="Eisen J.A."/>
            <person name="Darling A.E."/>
            <person name="Facciotti M.T."/>
        </authorList>
    </citation>
    <scope>NUCLEOTIDE SEQUENCE [LARGE SCALE GENOMIC DNA]</scope>
    <source>
        <strain evidence="1 2">AJ5</strain>
    </source>
</reference>